<dbReference type="InterPro" id="IPR041891">
    <property type="entry name" value="Alpha_CA_prokaryot-like"/>
</dbReference>
<dbReference type="CDD" id="cd03124">
    <property type="entry name" value="alpha_CA_prokaryotic_like"/>
    <property type="match status" value="1"/>
</dbReference>
<keyword evidence="7 10" id="KW-0862">Zinc</keyword>
<evidence type="ECO:0000256" key="2">
    <source>
        <dbReference type="ARBA" id="ARBA00002904"/>
    </source>
</evidence>
<evidence type="ECO:0000256" key="10">
    <source>
        <dbReference type="RuleBase" id="RU367011"/>
    </source>
</evidence>
<comment type="similarity">
    <text evidence="3 10">Belongs to the alpha-carbonic anhydrase family.</text>
</comment>
<evidence type="ECO:0000256" key="3">
    <source>
        <dbReference type="ARBA" id="ARBA00010718"/>
    </source>
</evidence>
<feature type="domain" description="Alpha-carbonic anhydrase" evidence="11">
    <location>
        <begin position="1"/>
        <end position="203"/>
    </location>
</feature>
<dbReference type="PROSITE" id="PS51144">
    <property type="entry name" value="ALPHA_CA_2"/>
    <property type="match status" value="1"/>
</dbReference>
<comment type="catalytic activity">
    <reaction evidence="9 10">
        <text>hydrogencarbonate + H(+) = CO2 + H2O</text>
        <dbReference type="Rhea" id="RHEA:10748"/>
        <dbReference type="ChEBI" id="CHEBI:15377"/>
        <dbReference type="ChEBI" id="CHEBI:15378"/>
        <dbReference type="ChEBI" id="CHEBI:16526"/>
        <dbReference type="ChEBI" id="CHEBI:17544"/>
        <dbReference type="EC" id="4.2.1.1"/>
    </reaction>
</comment>
<dbReference type="SUPFAM" id="SSF51069">
    <property type="entry name" value="Carbonic anhydrase"/>
    <property type="match status" value="1"/>
</dbReference>
<comment type="caution">
    <text evidence="12">The sequence shown here is derived from an EMBL/GenBank/DDBJ whole genome shotgun (WGS) entry which is preliminary data.</text>
</comment>
<evidence type="ECO:0000256" key="9">
    <source>
        <dbReference type="ARBA" id="ARBA00048348"/>
    </source>
</evidence>
<dbReference type="EMBL" id="JAWMWG010000001">
    <property type="protein sequence ID" value="MEJ6347906.1"/>
    <property type="molecule type" value="Genomic_DNA"/>
</dbReference>
<dbReference type="EC" id="4.2.1.1" evidence="4 10"/>
<evidence type="ECO:0000256" key="1">
    <source>
        <dbReference type="ARBA" id="ARBA00001947"/>
    </source>
</evidence>
<accession>A0ABU8SEU7</accession>
<dbReference type="Proteomes" id="UP001377804">
    <property type="component" value="Unassembled WGS sequence"/>
</dbReference>
<name>A0ABU8SEU7_9LACO</name>
<comment type="function">
    <text evidence="2 10">Reversible hydration of carbon dioxide.</text>
</comment>
<dbReference type="SMART" id="SM01057">
    <property type="entry name" value="Carb_anhydrase"/>
    <property type="match status" value="1"/>
</dbReference>
<dbReference type="PROSITE" id="PS00162">
    <property type="entry name" value="ALPHA_CA_1"/>
    <property type="match status" value="1"/>
</dbReference>
<evidence type="ECO:0000256" key="7">
    <source>
        <dbReference type="ARBA" id="ARBA00022833"/>
    </source>
</evidence>
<dbReference type="Pfam" id="PF00194">
    <property type="entry name" value="Carb_anhydrase"/>
    <property type="match status" value="1"/>
</dbReference>
<dbReference type="InterPro" id="IPR018338">
    <property type="entry name" value="Carbonic_anhydrase_a-class_CS"/>
</dbReference>
<evidence type="ECO:0000256" key="5">
    <source>
        <dbReference type="ARBA" id="ARBA00014628"/>
    </source>
</evidence>
<organism evidence="12 13">
    <name type="scientific">Holzapfeliella saturejae</name>
    <dbReference type="NCBI Taxonomy" id="3082953"/>
    <lineage>
        <taxon>Bacteria</taxon>
        <taxon>Bacillati</taxon>
        <taxon>Bacillota</taxon>
        <taxon>Bacilli</taxon>
        <taxon>Lactobacillales</taxon>
        <taxon>Lactobacillaceae</taxon>
        <taxon>Holzapfeliella</taxon>
    </lineage>
</organism>
<evidence type="ECO:0000256" key="4">
    <source>
        <dbReference type="ARBA" id="ARBA00012925"/>
    </source>
</evidence>
<evidence type="ECO:0000256" key="8">
    <source>
        <dbReference type="ARBA" id="ARBA00023239"/>
    </source>
</evidence>
<evidence type="ECO:0000313" key="12">
    <source>
        <dbReference type="EMBL" id="MEJ6347906.1"/>
    </source>
</evidence>
<comment type="cofactor">
    <cofactor evidence="1 10">
        <name>Zn(2+)</name>
        <dbReference type="ChEBI" id="CHEBI:29105"/>
    </cofactor>
</comment>
<protein>
    <recommendedName>
        <fullName evidence="5 10">Carbonic anhydrase</fullName>
        <ecNumber evidence="4 10">4.2.1.1</ecNumber>
    </recommendedName>
</protein>
<reference evidence="12 13" key="1">
    <citation type="submission" date="2023-10" db="EMBL/GenBank/DDBJ databases">
        <title>Holzapfeliella saturejae sp. nov. isolated from Satureja montana flowers.</title>
        <authorList>
            <person name="Alcantara C."/>
            <person name="Zuniga M."/>
            <person name="Landete J.M."/>
            <person name="Monedero V."/>
        </authorList>
    </citation>
    <scope>NUCLEOTIDE SEQUENCE [LARGE SCALE GENOMIC DNA]</scope>
    <source>
        <strain evidence="12 13">He02</strain>
    </source>
</reference>
<dbReference type="RefSeq" id="WP_339968563.1">
    <property type="nucleotide sequence ID" value="NZ_JAWMWG010000001.1"/>
</dbReference>
<evidence type="ECO:0000256" key="6">
    <source>
        <dbReference type="ARBA" id="ARBA00022723"/>
    </source>
</evidence>
<dbReference type="Gene3D" id="3.10.200.10">
    <property type="entry name" value="Alpha carbonic anhydrase"/>
    <property type="match status" value="1"/>
</dbReference>
<sequence>MKHLNYQRQSLWQKPTDVLCQSPISLTQATSTAIKGQFVTIEFDCVTTRKDQIVGEQFISQGLLNLFGNHWHLERFHFHEHSEHRIENHYHDIEIHFVFKHDEAILVVAVLGDVTIDSPSKITRLFENNYARFELSPLFPDKSNYYSYQGSLTTPPFEQTVQWVVMADSIQISASDLATIKASYPSNYRNEQPRQKRKIYYHITP</sequence>
<dbReference type="PANTHER" id="PTHR18952:SF265">
    <property type="entry name" value="CARBONIC ANHYDRASE"/>
    <property type="match status" value="1"/>
</dbReference>
<keyword evidence="13" id="KW-1185">Reference proteome</keyword>
<dbReference type="InterPro" id="IPR001148">
    <property type="entry name" value="CA_dom"/>
</dbReference>
<keyword evidence="6 10" id="KW-0479">Metal-binding</keyword>
<proteinExistence type="inferred from homology"/>
<evidence type="ECO:0000313" key="13">
    <source>
        <dbReference type="Proteomes" id="UP001377804"/>
    </source>
</evidence>
<dbReference type="InterPro" id="IPR036398">
    <property type="entry name" value="CA_dom_sf"/>
</dbReference>
<keyword evidence="8 10" id="KW-0456">Lyase</keyword>
<gene>
    <name evidence="12" type="ORF">R4Y45_01510</name>
</gene>
<dbReference type="InterPro" id="IPR023561">
    <property type="entry name" value="Carbonic_anhydrase_a-class"/>
</dbReference>
<evidence type="ECO:0000259" key="11">
    <source>
        <dbReference type="PROSITE" id="PS51144"/>
    </source>
</evidence>
<dbReference type="PANTHER" id="PTHR18952">
    <property type="entry name" value="CARBONIC ANHYDRASE"/>
    <property type="match status" value="1"/>
</dbReference>